<accession>A0A1I4CM77</accession>
<evidence type="ECO:0000256" key="3">
    <source>
        <dbReference type="PROSITE-ProRule" id="PRU00339"/>
    </source>
</evidence>
<reference evidence="6" key="1">
    <citation type="submission" date="2016-10" db="EMBL/GenBank/DDBJ databases">
        <authorList>
            <person name="Varghese N."/>
            <person name="Submissions S."/>
        </authorList>
    </citation>
    <scope>NUCLEOTIDE SEQUENCE [LARGE SCALE GENOMIC DNA]</scope>
    <source>
        <strain evidence="6">MO64</strain>
    </source>
</reference>
<dbReference type="PANTHER" id="PTHR44858">
    <property type="entry name" value="TETRATRICOPEPTIDE REPEAT PROTEIN 6"/>
    <property type="match status" value="1"/>
</dbReference>
<protein>
    <submittedName>
        <fullName evidence="5">Tetratricopeptide repeat-containing protein</fullName>
    </submittedName>
</protein>
<evidence type="ECO:0000313" key="6">
    <source>
        <dbReference type="Proteomes" id="UP000198725"/>
    </source>
</evidence>
<dbReference type="Proteomes" id="UP000198725">
    <property type="component" value="Unassembled WGS sequence"/>
</dbReference>
<gene>
    <name evidence="5" type="ORF">SAMN05192579_10755</name>
</gene>
<evidence type="ECO:0000256" key="1">
    <source>
        <dbReference type="ARBA" id="ARBA00022737"/>
    </source>
</evidence>
<sequence>MIRTLRLGLTGLFLLLTSPAWAGTCHLMSYGTLPVAMVGESATTIVKVDGKDTRFTLDTGAFFNTMSRAKALSLGLWLRPAPFGFRLGGVGGSTSVDLAQVKNFGILGTTIKRVEFIVGGTDTGRGLLGANLLDLADLEIDLANGKMTLFRPQGCKKSALAYWTKGGNYDVVDTEPAENNNDRRTFLKVTIDGKQVRAVLDSGAYATLLSLDAAKRIGIHLDGSNAKVGRLGFGIGSKPVKTWTVPIDSFSVGTETIHHSQMEVIDGRIGDDTDMLLGVDFLLAHHVYIANSQRKMYFTYNGGRVFTFAKATDGNHPATAANLGEAALTTASGYALRGEAHLSRGELDAAVADLSKAIQMAPAEAPYYAARARAYATGKQIDAARADLDKSLSLDPKDIDALLLRAEFRLKQHDLTGATADVTAASALATAGSPQARQIASLDIALGQPAAALPLLDQWIQMHDDDARLGMALNARCWARSLSNQMLDKALRDCRKAIRRDGKKPAYLDSLGLVQLRLGHYAKSIEAYDQAVTLMPKSAWSWYGLGLAELRSSQAATGKAYLSAARSLEPGIDARAAKFGLHP</sequence>
<dbReference type="InterPro" id="IPR019734">
    <property type="entry name" value="TPR_rpt"/>
</dbReference>
<evidence type="ECO:0000256" key="4">
    <source>
        <dbReference type="SAM" id="SignalP"/>
    </source>
</evidence>
<dbReference type="InterPro" id="IPR034122">
    <property type="entry name" value="Retropepsin-like_bacterial"/>
</dbReference>
<feature type="repeat" description="TPR" evidence="3">
    <location>
        <begin position="365"/>
        <end position="398"/>
    </location>
</feature>
<keyword evidence="6" id="KW-1185">Reference proteome</keyword>
<dbReference type="PANTHER" id="PTHR44858:SF1">
    <property type="entry name" value="UDP-N-ACETYLGLUCOSAMINE--PEPTIDE N-ACETYLGLUCOSAMINYLTRANSFERASE SPINDLY-RELATED"/>
    <property type="match status" value="1"/>
</dbReference>
<dbReference type="AlphaFoldDB" id="A0A1I4CM77"/>
<dbReference type="PROSITE" id="PS50005">
    <property type="entry name" value="TPR"/>
    <property type="match status" value="3"/>
</dbReference>
<dbReference type="InterPro" id="IPR011990">
    <property type="entry name" value="TPR-like_helical_dom_sf"/>
</dbReference>
<evidence type="ECO:0000256" key="2">
    <source>
        <dbReference type="ARBA" id="ARBA00022803"/>
    </source>
</evidence>
<dbReference type="CDD" id="cd05483">
    <property type="entry name" value="retropepsin_like_bacteria"/>
    <property type="match status" value="1"/>
</dbReference>
<keyword evidence="4" id="KW-0732">Signal</keyword>
<name>A0A1I4CM77_9GAMM</name>
<dbReference type="Gene3D" id="2.40.70.10">
    <property type="entry name" value="Acid Proteases"/>
    <property type="match status" value="2"/>
</dbReference>
<evidence type="ECO:0000313" key="5">
    <source>
        <dbReference type="EMBL" id="SFK81853.1"/>
    </source>
</evidence>
<dbReference type="SMART" id="SM00028">
    <property type="entry name" value="TPR"/>
    <property type="match status" value="4"/>
</dbReference>
<feature type="repeat" description="TPR" evidence="3">
    <location>
        <begin position="505"/>
        <end position="538"/>
    </location>
</feature>
<dbReference type="SUPFAM" id="SSF48452">
    <property type="entry name" value="TPR-like"/>
    <property type="match status" value="1"/>
</dbReference>
<keyword evidence="1" id="KW-0677">Repeat</keyword>
<feature type="chain" id="PRO_5011549907" evidence="4">
    <location>
        <begin position="23"/>
        <end position="583"/>
    </location>
</feature>
<dbReference type="Gene3D" id="1.25.40.10">
    <property type="entry name" value="Tetratricopeptide repeat domain"/>
    <property type="match status" value="2"/>
</dbReference>
<proteinExistence type="predicted"/>
<feature type="signal peptide" evidence="4">
    <location>
        <begin position="1"/>
        <end position="22"/>
    </location>
</feature>
<dbReference type="Pfam" id="PF13650">
    <property type="entry name" value="Asp_protease_2"/>
    <property type="match status" value="2"/>
</dbReference>
<dbReference type="RefSeq" id="WP_245734998.1">
    <property type="nucleotide sequence ID" value="NZ_FOSR01000007.1"/>
</dbReference>
<dbReference type="Pfam" id="PF13181">
    <property type="entry name" value="TPR_8"/>
    <property type="match status" value="3"/>
</dbReference>
<dbReference type="InterPro" id="IPR050498">
    <property type="entry name" value="Ycf3"/>
</dbReference>
<feature type="repeat" description="TPR" evidence="3">
    <location>
        <begin position="331"/>
        <end position="364"/>
    </location>
</feature>
<organism evidence="5 6">
    <name type="scientific">Rhodanobacter glycinis</name>
    <dbReference type="NCBI Taxonomy" id="582702"/>
    <lineage>
        <taxon>Bacteria</taxon>
        <taxon>Pseudomonadati</taxon>
        <taxon>Pseudomonadota</taxon>
        <taxon>Gammaproteobacteria</taxon>
        <taxon>Lysobacterales</taxon>
        <taxon>Rhodanobacteraceae</taxon>
        <taxon>Rhodanobacter</taxon>
    </lineage>
</organism>
<keyword evidence="2 3" id="KW-0802">TPR repeat</keyword>
<dbReference type="InterPro" id="IPR021109">
    <property type="entry name" value="Peptidase_aspartic_dom_sf"/>
</dbReference>
<dbReference type="SUPFAM" id="SSF50630">
    <property type="entry name" value="Acid proteases"/>
    <property type="match status" value="2"/>
</dbReference>
<dbReference type="EMBL" id="FOSR01000007">
    <property type="protein sequence ID" value="SFK81853.1"/>
    <property type="molecule type" value="Genomic_DNA"/>
</dbReference>